<sequence>MPTTTTDKKAAPPSAKNRFPRWLAITLVLILGLVALWFAGSYWLLNSQWLPKRISQIEGVEVRWDQGSSHHPGRWEVKGLSLSRDDGTLALSVDAERATLELSLLALLRGEMHIDALEANGIRKLRLGDISLQGDGRLSFSQTTLSRDTLTIPHAELDLTQGRVLRESDGAVLARDIHLNASATLDPVMPTTADGTLNPDLAAALSADTELSAHADAWDVFMPYIEALPWLAVSGRGKLKGTITLTHGQLDAGSQLILNTPALTLNVDEAALSTSSDATETTAWVSPERRPAVHTARGDGTITLRVSDDTPDTLSLSARLNGVTVHQSLAETPYATDTQLRLTTSLDNRRLDRLQAPEQVTLHWQDATLPDMTVLQPYVAPFLPEPTPLRLVSGQAESHGQLTLTPTSLSGDVSLAGNRWVTDWHAGEHVHRLTSDMLLDLAIRDAALDASHLDLSGSQLRWQVADANRERSLTSTLTLHEGRFQLEDGEPRGQFSLSGRVERLGFLNAFLPAAHGLAISGEGQLFAQGGFHGRQLTVPTRLRVDANPLSVDFLDYQASGRGELTAQLDSPEQAQLTLGIPRFSLKRQDEDRPHVEGRHLALTTHTDTFSAVMDDPQPEHFTTRISLPIIDVPDITRYNTYFPEGVGIALLDGNASLESELTLRGLHGQGDVTLRAFGAELSLMKQRLRGDMHMHLTLSEGNIDAMRFTADDSFLRLENVSRLSAEGHQDAGWWAQLNMSDAALMWDTPIDLSAHLALQLRDSGLLARLFLARARENDWLGRMLNVLDMTGDAQLRLNGDQLTLSDLTLSGGPLLVLADLTLADQRASGALYARLGRLGLGVALDDNEPTLQVIQPRRWFDRWRQQQSLLR</sequence>
<protein>
    <recommendedName>
        <fullName evidence="4">AsmA-like C-terminal domain-containing protein</fullName>
    </recommendedName>
</protein>
<feature type="transmembrane region" description="Helical" evidence="1">
    <location>
        <begin position="21"/>
        <end position="45"/>
    </location>
</feature>
<evidence type="ECO:0000313" key="2">
    <source>
        <dbReference type="EMBL" id="NYS59644.1"/>
    </source>
</evidence>
<evidence type="ECO:0000313" key="3">
    <source>
        <dbReference type="Proteomes" id="UP000586119"/>
    </source>
</evidence>
<keyword evidence="3" id="KW-1185">Reference proteome</keyword>
<dbReference type="RefSeq" id="WP_179928956.1">
    <property type="nucleotide sequence ID" value="NZ_JACCDF010000001.1"/>
</dbReference>
<dbReference type="EMBL" id="JACCDF010000001">
    <property type="protein sequence ID" value="NYS59644.1"/>
    <property type="molecule type" value="Genomic_DNA"/>
</dbReference>
<keyword evidence="1" id="KW-1133">Transmembrane helix</keyword>
<keyword evidence="1" id="KW-0472">Membrane</keyword>
<dbReference type="Proteomes" id="UP000586119">
    <property type="component" value="Unassembled WGS sequence"/>
</dbReference>
<name>A0A7Z0LIR3_9GAMM</name>
<accession>A0A7Z0LIR3</accession>
<dbReference type="AlphaFoldDB" id="A0A7Z0LIR3"/>
<keyword evidence="1" id="KW-0812">Transmembrane</keyword>
<reference evidence="2 3" key="1">
    <citation type="journal article" date="2015" name="Int. J. Syst. Evol. Microbiol.">
        <title>Halomonas salicampi sp. nov., a halotolerant and alkalitolerant bacterium isolated from a saltern soil.</title>
        <authorList>
            <person name="Lee J.C."/>
            <person name="Kim Y.S."/>
            <person name="Yun B.S."/>
            <person name="Whang K.S."/>
        </authorList>
    </citation>
    <scope>NUCLEOTIDE SEQUENCE [LARGE SCALE GENOMIC DNA]</scope>
    <source>
        <strain evidence="2 3">BH103</strain>
    </source>
</reference>
<comment type="caution">
    <text evidence="2">The sequence shown here is derived from an EMBL/GenBank/DDBJ whole genome shotgun (WGS) entry which is preliminary data.</text>
</comment>
<evidence type="ECO:0008006" key="4">
    <source>
        <dbReference type="Google" id="ProtNLM"/>
    </source>
</evidence>
<evidence type="ECO:0000256" key="1">
    <source>
        <dbReference type="SAM" id="Phobius"/>
    </source>
</evidence>
<organism evidence="2 3">
    <name type="scientific">Vreelandella salicampi</name>
    <dbReference type="NCBI Taxonomy" id="1449798"/>
    <lineage>
        <taxon>Bacteria</taxon>
        <taxon>Pseudomonadati</taxon>
        <taxon>Pseudomonadota</taxon>
        <taxon>Gammaproteobacteria</taxon>
        <taxon>Oceanospirillales</taxon>
        <taxon>Halomonadaceae</taxon>
        <taxon>Vreelandella</taxon>
    </lineage>
</organism>
<gene>
    <name evidence="2" type="ORF">HZS81_02540</name>
</gene>
<proteinExistence type="predicted"/>